<dbReference type="PANTHER" id="PTHR13408:SF0">
    <property type="entry name" value="DNA-DIRECTED RNA POLYMERASE III SUBUNIT RPC4"/>
    <property type="match status" value="1"/>
</dbReference>
<keyword evidence="7" id="KW-1185">Reference proteome</keyword>
<feature type="compositionally biased region" description="Polar residues" evidence="5">
    <location>
        <begin position="46"/>
        <end position="56"/>
    </location>
</feature>
<feature type="region of interest" description="Disordered" evidence="5">
    <location>
        <begin position="1"/>
        <end position="130"/>
    </location>
</feature>
<feature type="region of interest" description="Disordered" evidence="5">
    <location>
        <begin position="187"/>
        <end position="213"/>
    </location>
</feature>
<dbReference type="PANTHER" id="PTHR13408">
    <property type="entry name" value="DNA-DIRECTED RNA POLYMERASE III"/>
    <property type="match status" value="1"/>
</dbReference>
<dbReference type="Proteomes" id="UP000094236">
    <property type="component" value="Unassembled WGS sequence"/>
</dbReference>
<protein>
    <recommendedName>
        <fullName evidence="8">DNA-directed RNA polymerase III subunit RPC4</fullName>
    </recommendedName>
</protein>
<dbReference type="OrthoDB" id="5836119at2759"/>
<keyword evidence="4" id="KW-0539">Nucleus</keyword>
<evidence type="ECO:0000256" key="3">
    <source>
        <dbReference type="ARBA" id="ARBA00023163"/>
    </source>
</evidence>
<evidence type="ECO:0000256" key="5">
    <source>
        <dbReference type="SAM" id="MobiDB-lite"/>
    </source>
</evidence>
<dbReference type="InterPro" id="IPR007811">
    <property type="entry name" value="RPC4"/>
</dbReference>
<proteinExistence type="predicted"/>
<evidence type="ECO:0000256" key="4">
    <source>
        <dbReference type="ARBA" id="ARBA00023242"/>
    </source>
</evidence>
<dbReference type="AlphaFoldDB" id="A0A1E4TQ64"/>
<keyword evidence="3" id="KW-0804">Transcription</keyword>
<feature type="compositionally biased region" description="Gly residues" evidence="5">
    <location>
        <begin position="93"/>
        <end position="119"/>
    </location>
</feature>
<keyword evidence="2" id="KW-0240">DNA-directed RNA polymerase</keyword>
<organism evidence="6 7">
    <name type="scientific">Pachysolen tannophilus NRRL Y-2460</name>
    <dbReference type="NCBI Taxonomy" id="669874"/>
    <lineage>
        <taxon>Eukaryota</taxon>
        <taxon>Fungi</taxon>
        <taxon>Dikarya</taxon>
        <taxon>Ascomycota</taxon>
        <taxon>Saccharomycotina</taxon>
        <taxon>Pichiomycetes</taxon>
        <taxon>Pachysolenaceae</taxon>
        <taxon>Pachysolen</taxon>
    </lineage>
</organism>
<dbReference type="STRING" id="669874.A0A1E4TQ64"/>
<feature type="compositionally biased region" description="Basic and acidic residues" evidence="5">
    <location>
        <begin position="69"/>
        <end position="89"/>
    </location>
</feature>
<evidence type="ECO:0000313" key="7">
    <source>
        <dbReference type="Proteomes" id="UP000094236"/>
    </source>
</evidence>
<dbReference type="GO" id="GO:0003677">
    <property type="term" value="F:DNA binding"/>
    <property type="evidence" value="ECO:0007669"/>
    <property type="project" value="InterPro"/>
</dbReference>
<evidence type="ECO:0000256" key="2">
    <source>
        <dbReference type="ARBA" id="ARBA00022478"/>
    </source>
</evidence>
<evidence type="ECO:0000256" key="1">
    <source>
        <dbReference type="ARBA" id="ARBA00004123"/>
    </source>
</evidence>
<dbReference type="GO" id="GO:0042797">
    <property type="term" value="P:tRNA transcription by RNA polymerase III"/>
    <property type="evidence" value="ECO:0007669"/>
    <property type="project" value="TreeGrafter"/>
</dbReference>
<sequence length="462" mass="50251">MSTPTRRLDSLKTKKSGASPSSSTPPAASSSSSSSQVAQSAVPKSGSNAGPSSKPKTSLKFKPKAVARRSKEVRDAEAPLVIEKSEQDLPIRGGRGSSSRGGGEGGSGGRGNGGGGRGGGRLRDRGGYLGNTHMVTAGPLSSGVVSIDDKKLNRFSSGKSAALSSAFSPSPTPASATPDFLKNLRTKHELDRKSRSSSVDVGSRTMSEDEEESEFVVDDNAMTKINMNKEYILDESQTEFFPVRSQRDENLTNEYDSVILNQHDIQEGNSLVKNETTNETKILHGSNGEKDYITPDLKNDAMGSYQLGEEKSRLANDHRKIAELIKNNKDADGDLDMSGNDDNQEFLFFQLPKLLPDFKKVNGDDVEEGNDQNLSGKIGNLRFHKSGKLTIKLGNIVFDVTRGGSSNFLQDIVQIEYKKKEQDDNNTMENDADQEDHQETQIYHLGHLFENLVVTPTVNQNY</sequence>
<reference evidence="7" key="1">
    <citation type="submission" date="2016-05" db="EMBL/GenBank/DDBJ databases">
        <title>Comparative genomics of biotechnologically important yeasts.</title>
        <authorList>
            <consortium name="DOE Joint Genome Institute"/>
            <person name="Riley R."/>
            <person name="Haridas S."/>
            <person name="Wolfe K.H."/>
            <person name="Lopes M.R."/>
            <person name="Hittinger C.T."/>
            <person name="Goker M."/>
            <person name="Salamov A."/>
            <person name="Wisecaver J."/>
            <person name="Long T.M."/>
            <person name="Aerts A.L."/>
            <person name="Barry K."/>
            <person name="Choi C."/>
            <person name="Clum A."/>
            <person name="Coughlan A.Y."/>
            <person name="Deshpande S."/>
            <person name="Douglass A.P."/>
            <person name="Hanson S.J."/>
            <person name="Klenk H.-P."/>
            <person name="Labutti K."/>
            <person name="Lapidus A."/>
            <person name="Lindquist E."/>
            <person name="Lipzen A."/>
            <person name="Meier-Kolthoff J.P."/>
            <person name="Ohm R.A."/>
            <person name="Otillar R.P."/>
            <person name="Pangilinan J."/>
            <person name="Peng Y."/>
            <person name="Rokas A."/>
            <person name="Rosa C.A."/>
            <person name="Scheuner C."/>
            <person name="Sibirny A.A."/>
            <person name="Slot J.C."/>
            <person name="Stielow J.B."/>
            <person name="Sun H."/>
            <person name="Kurtzman C.P."/>
            <person name="Blackwell M."/>
            <person name="Grigoriev I.V."/>
            <person name="Jeffries T.W."/>
        </authorList>
    </citation>
    <scope>NUCLEOTIDE SEQUENCE [LARGE SCALE GENOMIC DNA]</scope>
    <source>
        <strain evidence="7">NRRL Y-2460</strain>
    </source>
</reference>
<feature type="compositionally biased region" description="Low complexity" evidence="5">
    <location>
        <begin position="16"/>
        <end position="45"/>
    </location>
</feature>
<evidence type="ECO:0008006" key="8">
    <source>
        <dbReference type="Google" id="ProtNLM"/>
    </source>
</evidence>
<dbReference type="EMBL" id="KV454017">
    <property type="protein sequence ID" value="ODV93818.1"/>
    <property type="molecule type" value="Genomic_DNA"/>
</dbReference>
<comment type="subcellular location">
    <subcellularLocation>
        <location evidence="1">Nucleus</location>
    </subcellularLocation>
</comment>
<feature type="compositionally biased region" description="Basic and acidic residues" evidence="5">
    <location>
        <begin position="1"/>
        <end position="12"/>
    </location>
</feature>
<name>A0A1E4TQ64_PACTA</name>
<gene>
    <name evidence="6" type="ORF">PACTADRAFT_35569</name>
</gene>
<accession>A0A1E4TQ64</accession>
<feature type="compositionally biased region" description="Basic residues" evidence="5">
    <location>
        <begin position="57"/>
        <end position="68"/>
    </location>
</feature>
<dbReference type="GO" id="GO:0005666">
    <property type="term" value="C:RNA polymerase III complex"/>
    <property type="evidence" value="ECO:0007669"/>
    <property type="project" value="InterPro"/>
</dbReference>
<evidence type="ECO:0000313" key="6">
    <source>
        <dbReference type="EMBL" id="ODV93818.1"/>
    </source>
</evidence>
<dbReference type="Pfam" id="PF05132">
    <property type="entry name" value="RNA_pol_Rpc4"/>
    <property type="match status" value="1"/>
</dbReference>